<proteinExistence type="predicted"/>
<dbReference type="EMBL" id="JACCAB010000001">
    <property type="protein sequence ID" value="NYG07384.1"/>
    <property type="molecule type" value="Genomic_DNA"/>
</dbReference>
<evidence type="ECO:0000259" key="2">
    <source>
        <dbReference type="SMART" id="SM00903"/>
    </source>
</evidence>
<protein>
    <submittedName>
        <fullName evidence="3">Flavin reductase (DIM6/NTAB) family NADH-FMN oxidoreductase RutF</fullName>
    </submittedName>
</protein>
<dbReference type="AlphaFoldDB" id="A0A852WKV5"/>
<organism evidence="3 4">
    <name type="scientific">Pedococcus badiiscoriae</name>
    <dbReference type="NCBI Taxonomy" id="642776"/>
    <lineage>
        <taxon>Bacteria</taxon>
        <taxon>Bacillati</taxon>
        <taxon>Actinomycetota</taxon>
        <taxon>Actinomycetes</taxon>
        <taxon>Micrococcales</taxon>
        <taxon>Intrasporangiaceae</taxon>
        <taxon>Pedococcus</taxon>
    </lineage>
</organism>
<accession>A0A852WKV5</accession>
<feature type="domain" description="Flavin reductase like" evidence="2">
    <location>
        <begin position="91"/>
        <end position="239"/>
    </location>
</feature>
<gene>
    <name evidence="3" type="ORF">BJ986_001871</name>
</gene>
<dbReference type="RefSeq" id="WP_179421739.1">
    <property type="nucleotide sequence ID" value="NZ_JACCAB010000001.1"/>
</dbReference>
<dbReference type="InterPro" id="IPR050268">
    <property type="entry name" value="NADH-dep_flavin_reductase"/>
</dbReference>
<comment type="caution">
    <text evidence="3">The sequence shown here is derived from an EMBL/GenBank/DDBJ whole genome shotgun (WGS) entry which is preliminary data.</text>
</comment>
<dbReference type="InterPro" id="IPR002563">
    <property type="entry name" value="Flavin_Rdtase-like_dom"/>
</dbReference>
<name>A0A852WKV5_9MICO</name>
<keyword evidence="4" id="KW-1185">Reference proteome</keyword>
<evidence type="ECO:0000313" key="4">
    <source>
        <dbReference type="Proteomes" id="UP000573599"/>
    </source>
</evidence>
<sequence>MEVERVFGENNLGHGIQSYDRSVTQHPIAAGWVDEPDQNPSDAPTQDGAGYVDAATVALRFASITLANESEVPATSEEPAKVTPRLIRDVMGSMATGVCVVTTKWDGDDVAMTANSVTSVSLDPPLVLVCIAKGARFREAIVSSNVWGLSILDAGAYEISSHFARPGRERAGQMSAMAYRHGAVTGVALLEASVGVVECETHEIHDGGDHLIIVGRVVNASRSGEGSHPLLFHRGRYCWFV</sequence>
<dbReference type="GO" id="GO:0010181">
    <property type="term" value="F:FMN binding"/>
    <property type="evidence" value="ECO:0007669"/>
    <property type="project" value="InterPro"/>
</dbReference>
<evidence type="ECO:0000313" key="3">
    <source>
        <dbReference type="EMBL" id="NYG07384.1"/>
    </source>
</evidence>
<reference evidence="3 4" key="1">
    <citation type="submission" date="2020-07" db="EMBL/GenBank/DDBJ databases">
        <title>Sequencing the genomes of 1000 actinobacteria strains.</title>
        <authorList>
            <person name="Klenk H.-P."/>
        </authorList>
    </citation>
    <scope>NUCLEOTIDE SEQUENCE [LARGE SCALE GENOMIC DNA]</scope>
    <source>
        <strain evidence="3 4">DSM 23987</strain>
    </source>
</reference>
<dbReference type="PANTHER" id="PTHR30466:SF1">
    <property type="entry name" value="FMN REDUCTASE (NADH) RUTF"/>
    <property type="match status" value="1"/>
</dbReference>
<evidence type="ECO:0000256" key="1">
    <source>
        <dbReference type="ARBA" id="ARBA00023002"/>
    </source>
</evidence>
<dbReference type="Gene3D" id="2.30.110.10">
    <property type="entry name" value="Electron Transport, Fmn-binding Protein, Chain A"/>
    <property type="match status" value="1"/>
</dbReference>
<dbReference type="GO" id="GO:0042602">
    <property type="term" value="F:riboflavin reductase (NADPH) activity"/>
    <property type="evidence" value="ECO:0007669"/>
    <property type="project" value="TreeGrafter"/>
</dbReference>
<dbReference type="SUPFAM" id="SSF50475">
    <property type="entry name" value="FMN-binding split barrel"/>
    <property type="match status" value="1"/>
</dbReference>
<dbReference type="Proteomes" id="UP000573599">
    <property type="component" value="Unassembled WGS sequence"/>
</dbReference>
<dbReference type="InterPro" id="IPR012349">
    <property type="entry name" value="Split_barrel_FMN-bd"/>
</dbReference>
<dbReference type="Pfam" id="PF01613">
    <property type="entry name" value="Flavin_Reduct"/>
    <property type="match status" value="1"/>
</dbReference>
<dbReference type="PANTHER" id="PTHR30466">
    <property type="entry name" value="FLAVIN REDUCTASE"/>
    <property type="match status" value="1"/>
</dbReference>
<dbReference type="SMART" id="SM00903">
    <property type="entry name" value="Flavin_Reduct"/>
    <property type="match status" value="1"/>
</dbReference>
<keyword evidence="1" id="KW-0560">Oxidoreductase</keyword>